<evidence type="ECO:0000256" key="9">
    <source>
        <dbReference type="ARBA" id="ARBA00022840"/>
    </source>
</evidence>
<dbReference type="InterPro" id="IPR003661">
    <property type="entry name" value="HisK_dim/P_dom"/>
</dbReference>
<sequence length="518" mass="59731">MTKKTTENHNGETPPDFSYGRMVYFNMINDSRNDNSEEEVIAKERFRYQKMLECISDTLFIARKDGVIDEILTKHNDPIFNHSIVGKALENRHDNSDLVKIRKAITDTLQDGLPQFLDFKIYDSDRNPYYYQMRIVAYDQQRVMIYAHDITKRISRQKRLNELNKLLTTIIDTIPMELSIKDPDDDFRYVYWNKELEKNTGISAATAVGKTNEELCLYSAELREAIRSQENELMRTGEKLCLRTCKTVLSGKKVYQDLIKFLVPQGDDKFLVVTIWWDITSLIEAKELAENADKMKSAFLANMSHEIRTPLNAIVGFSDLMAYTEDEEDRKRYIDIIKTNNELLLRLINDILDLSKIESDTIKINTDPVFIDQLMVEIYRITSMRMPDGVKLVVETPRSDLWLNTDKSRLLQIMNNLLNNAIRSTTEGQISFGYELESGYVKFYVKDTGVGIPEDKLESVFDRFVKLNTTQNGFGLGLTITKGLVKKMGGEVWATSQVGEGSTFYFTLPLDVVPQVVF</sequence>
<dbReference type="Proteomes" id="UP000190852">
    <property type="component" value="Unassembled WGS sequence"/>
</dbReference>
<keyword evidence="4" id="KW-0597">Phosphoprotein</keyword>
<dbReference type="InterPro" id="IPR000014">
    <property type="entry name" value="PAS"/>
</dbReference>
<evidence type="ECO:0000256" key="7">
    <source>
        <dbReference type="ARBA" id="ARBA00022741"/>
    </source>
</evidence>
<dbReference type="GO" id="GO:0000155">
    <property type="term" value="F:phosphorelay sensor kinase activity"/>
    <property type="evidence" value="ECO:0007669"/>
    <property type="project" value="InterPro"/>
</dbReference>
<feature type="domain" description="Histidine kinase" evidence="13">
    <location>
        <begin position="302"/>
        <end position="512"/>
    </location>
</feature>
<organism evidence="15 16">
    <name type="scientific">Parabacteroides chartae</name>
    <dbReference type="NCBI Taxonomy" id="1037355"/>
    <lineage>
        <taxon>Bacteria</taxon>
        <taxon>Pseudomonadati</taxon>
        <taxon>Bacteroidota</taxon>
        <taxon>Bacteroidia</taxon>
        <taxon>Bacteroidales</taxon>
        <taxon>Tannerellaceae</taxon>
        <taxon>Parabacteroides</taxon>
    </lineage>
</organism>
<evidence type="ECO:0000256" key="11">
    <source>
        <dbReference type="ARBA" id="ARBA00023012"/>
    </source>
</evidence>
<evidence type="ECO:0000256" key="1">
    <source>
        <dbReference type="ARBA" id="ARBA00000085"/>
    </source>
</evidence>
<keyword evidence="9" id="KW-0067">ATP-binding</keyword>
<keyword evidence="11" id="KW-0902">Two-component regulatory system</keyword>
<dbReference type="InterPro" id="IPR005467">
    <property type="entry name" value="His_kinase_dom"/>
</dbReference>
<dbReference type="Pfam" id="PF08448">
    <property type="entry name" value="PAS_4"/>
    <property type="match status" value="1"/>
</dbReference>
<dbReference type="Gene3D" id="3.30.450.20">
    <property type="entry name" value="PAS domain"/>
    <property type="match status" value="1"/>
</dbReference>
<evidence type="ECO:0000313" key="15">
    <source>
        <dbReference type="EMBL" id="SKB79560.1"/>
    </source>
</evidence>
<protein>
    <recommendedName>
        <fullName evidence="3">histidine kinase</fullName>
        <ecNumber evidence="3">2.7.13.3</ecNumber>
    </recommendedName>
</protein>
<evidence type="ECO:0000313" key="16">
    <source>
        <dbReference type="Proteomes" id="UP000190852"/>
    </source>
</evidence>
<dbReference type="GO" id="GO:0016020">
    <property type="term" value="C:membrane"/>
    <property type="evidence" value="ECO:0007669"/>
    <property type="project" value="UniProtKB-SubCell"/>
</dbReference>
<dbReference type="RefSeq" id="WP_079684221.1">
    <property type="nucleotide sequence ID" value="NZ_FUYQ01000024.1"/>
</dbReference>
<dbReference type="Gene3D" id="1.10.287.130">
    <property type="match status" value="1"/>
</dbReference>
<dbReference type="SMART" id="SM00388">
    <property type="entry name" value="HisKA"/>
    <property type="match status" value="1"/>
</dbReference>
<dbReference type="NCBIfam" id="TIGR00229">
    <property type="entry name" value="sensory_box"/>
    <property type="match status" value="1"/>
</dbReference>
<evidence type="ECO:0000256" key="8">
    <source>
        <dbReference type="ARBA" id="ARBA00022777"/>
    </source>
</evidence>
<dbReference type="PROSITE" id="PS50109">
    <property type="entry name" value="HIS_KIN"/>
    <property type="match status" value="1"/>
</dbReference>
<keyword evidence="10" id="KW-1133">Transmembrane helix</keyword>
<evidence type="ECO:0000256" key="5">
    <source>
        <dbReference type="ARBA" id="ARBA00022679"/>
    </source>
</evidence>
<comment type="catalytic activity">
    <reaction evidence="1">
        <text>ATP + protein L-histidine = ADP + protein N-phospho-L-histidine.</text>
        <dbReference type="EC" id="2.7.13.3"/>
    </reaction>
</comment>
<dbReference type="GO" id="GO:0005524">
    <property type="term" value="F:ATP binding"/>
    <property type="evidence" value="ECO:0007669"/>
    <property type="project" value="UniProtKB-KW"/>
</dbReference>
<evidence type="ECO:0000256" key="4">
    <source>
        <dbReference type="ARBA" id="ARBA00022553"/>
    </source>
</evidence>
<dbReference type="InterPro" id="IPR003594">
    <property type="entry name" value="HATPase_dom"/>
</dbReference>
<feature type="domain" description="PAS" evidence="14">
    <location>
        <begin position="163"/>
        <end position="237"/>
    </location>
</feature>
<name>A0A1T5E6X9_9BACT</name>
<dbReference type="Pfam" id="PF02518">
    <property type="entry name" value="HATPase_c"/>
    <property type="match status" value="1"/>
</dbReference>
<evidence type="ECO:0000256" key="6">
    <source>
        <dbReference type="ARBA" id="ARBA00022692"/>
    </source>
</evidence>
<dbReference type="InterPro" id="IPR036097">
    <property type="entry name" value="HisK_dim/P_sf"/>
</dbReference>
<dbReference type="SUPFAM" id="SSF55874">
    <property type="entry name" value="ATPase domain of HSP90 chaperone/DNA topoisomerase II/histidine kinase"/>
    <property type="match status" value="1"/>
</dbReference>
<reference evidence="16" key="1">
    <citation type="submission" date="2017-02" db="EMBL/GenBank/DDBJ databases">
        <authorList>
            <person name="Varghese N."/>
            <person name="Submissions S."/>
        </authorList>
    </citation>
    <scope>NUCLEOTIDE SEQUENCE [LARGE SCALE GENOMIC DNA]</scope>
    <source>
        <strain evidence="16">DSM 24967</strain>
    </source>
</reference>
<dbReference type="PANTHER" id="PTHR43711">
    <property type="entry name" value="TWO-COMPONENT HISTIDINE KINASE"/>
    <property type="match status" value="1"/>
</dbReference>
<evidence type="ECO:0000256" key="12">
    <source>
        <dbReference type="ARBA" id="ARBA00023136"/>
    </source>
</evidence>
<dbReference type="FunFam" id="3.30.565.10:FF:000006">
    <property type="entry name" value="Sensor histidine kinase WalK"/>
    <property type="match status" value="1"/>
</dbReference>
<dbReference type="InterPro" id="IPR050736">
    <property type="entry name" value="Sensor_HK_Regulatory"/>
</dbReference>
<dbReference type="EC" id="2.7.13.3" evidence="3"/>
<proteinExistence type="predicted"/>
<dbReference type="AlphaFoldDB" id="A0A1T5E6X9"/>
<dbReference type="PRINTS" id="PR00344">
    <property type="entry name" value="BCTRLSENSOR"/>
</dbReference>
<dbReference type="InterPro" id="IPR036890">
    <property type="entry name" value="HATPase_C_sf"/>
</dbReference>
<dbReference type="FunFam" id="1.10.287.130:FF:000004">
    <property type="entry name" value="Ethylene receptor 1"/>
    <property type="match status" value="1"/>
</dbReference>
<evidence type="ECO:0000259" key="14">
    <source>
        <dbReference type="PROSITE" id="PS50112"/>
    </source>
</evidence>
<keyword evidence="6" id="KW-0812">Transmembrane</keyword>
<evidence type="ECO:0000256" key="2">
    <source>
        <dbReference type="ARBA" id="ARBA00004370"/>
    </source>
</evidence>
<dbReference type="InterPro" id="IPR035965">
    <property type="entry name" value="PAS-like_dom_sf"/>
</dbReference>
<dbReference type="SMART" id="SM00387">
    <property type="entry name" value="HATPase_c"/>
    <property type="match status" value="1"/>
</dbReference>
<keyword evidence="16" id="KW-1185">Reference proteome</keyword>
<dbReference type="EMBL" id="FUYQ01000024">
    <property type="protein sequence ID" value="SKB79560.1"/>
    <property type="molecule type" value="Genomic_DNA"/>
</dbReference>
<dbReference type="CDD" id="cd00082">
    <property type="entry name" value="HisKA"/>
    <property type="match status" value="1"/>
</dbReference>
<dbReference type="InterPro" id="IPR004358">
    <property type="entry name" value="Sig_transdc_His_kin-like_C"/>
</dbReference>
<keyword evidence="8" id="KW-0418">Kinase</keyword>
<evidence type="ECO:0000256" key="3">
    <source>
        <dbReference type="ARBA" id="ARBA00012438"/>
    </source>
</evidence>
<dbReference type="PROSITE" id="PS50112">
    <property type="entry name" value="PAS"/>
    <property type="match status" value="1"/>
</dbReference>
<dbReference type="PANTHER" id="PTHR43711:SF31">
    <property type="entry name" value="HISTIDINE KINASE"/>
    <property type="match status" value="1"/>
</dbReference>
<evidence type="ECO:0000259" key="13">
    <source>
        <dbReference type="PROSITE" id="PS50109"/>
    </source>
</evidence>
<evidence type="ECO:0000256" key="10">
    <source>
        <dbReference type="ARBA" id="ARBA00022989"/>
    </source>
</evidence>
<accession>A0A1T5E6X9</accession>
<dbReference type="Gene3D" id="3.30.565.10">
    <property type="entry name" value="Histidine kinase-like ATPase, C-terminal domain"/>
    <property type="match status" value="1"/>
</dbReference>
<dbReference type="SUPFAM" id="SSF47384">
    <property type="entry name" value="Homodimeric domain of signal transducing histidine kinase"/>
    <property type="match status" value="1"/>
</dbReference>
<gene>
    <name evidence="15" type="ORF">SAMN05660349_02801</name>
</gene>
<dbReference type="InterPro" id="IPR013656">
    <property type="entry name" value="PAS_4"/>
</dbReference>
<dbReference type="Pfam" id="PF00512">
    <property type="entry name" value="HisKA"/>
    <property type="match status" value="1"/>
</dbReference>
<keyword evidence="7" id="KW-0547">Nucleotide-binding</keyword>
<dbReference type="SUPFAM" id="SSF55785">
    <property type="entry name" value="PYP-like sensor domain (PAS domain)"/>
    <property type="match status" value="1"/>
</dbReference>
<keyword evidence="5" id="KW-0808">Transferase</keyword>
<comment type="subcellular location">
    <subcellularLocation>
        <location evidence="2">Membrane</location>
    </subcellularLocation>
</comment>
<keyword evidence="12" id="KW-0472">Membrane</keyword>